<protein>
    <submittedName>
        <fullName evidence="1">RNA polymerase sigma factor RpoD</fullName>
    </submittedName>
</protein>
<dbReference type="AlphaFoldDB" id="A0A075TZ44"/>
<dbReference type="InterPro" id="IPR036388">
    <property type="entry name" value="WH-like_DNA-bd_sf"/>
</dbReference>
<name>A0A075TZ44_9LACO</name>
<dbReference type="PATRIC" id="fig|759620.7.peg.535"/>
<dbReference type="STRING" id="759620.WS105_0549"/>
<accession>A0A075TZ44</accession>
<reference evidence="2" key="2">
    <citation type="submission" date="2014-08" db="EMBL/GenBank/DDBJ databases">
        <title>Complete genome of Weissella ceti strain WS74 isolated from diseased rainbow trout in Brazil.</title>
        <authorList>
            <person name="Figueiredo H.C.P."/>
            <person name="Leal C.A.G."/>
            <person name="Pereira F.L."/>
            <person name="Soares S.C."/>
            <person name="Dorella F.A."/>
            <person name="Carvalho A.F."/>
            <person name="Azevedo V.A.C."/>
        </authorList>
    </citation>
    <scope>NUCLEOTIDE SEQUENCE [LARGE SCALE GENOMIC DNA]</scope>
    <source>
        <strain evidence="2">WS74</strain>
    </source>
</reference>
<dbReference type="RefSeq" id="WP_009765351.1">
    <property type="nucleotide sequence ID" value="NZ_CP009223.1"/>
</dbReference>
<keyword evidence="2" id="KW-1185">Reference proteome</keyword>
<gene>
    <name evidence="1" type="primary">rpoD</name>
    <name evidence="1" type="ORF">WS74_0552</name>
</gene>
<dbReference type="SUPFAM" id="SSF88659">
    <property type="entry name" value="Sigma3 and sigma4 domains of RNA polymerase sigma factors"/>
    <property type="match status" value="1"/>
</dbReference>
<evidence type="ECO:0000313" key="2">
    <source>
        <dbReference type="Proteomes" id="UP000029079"/>
    </source>
</evidence>
<dbReference type="KEGG" id="wce:WS08_0551"/>
<dbReference type="Gene3D" id="1.10.10.10">
    <property type="entry name" value="Winged helix-like DNA-binding domain superfamily/Winged helix DNA-binding domain"/>
    <property type="match status" value="1"/>
</dbReference>
<dbReference type="EMBL" id="CP009223">
    <property type="protein sequence ID" value="AIM62804.1"/>
    <property type="molecule type" value="Genomic_DNA"/>
</dbReference>
<proteinExistence type="predicted"/>
<dbReference type="InterPro" id="IPR013324">
    <property type="entry name" value="RNA_pol_sigma_r3/r4-like"/>
</dbReference>
<dbReference type="Proteomes" id="UP000029079">
    <property type="component" value="Chromosome"/>
</dbReference>
<organism evidence="1 2">
    <name type="scientific">Weissella ceti</name>
    <dbReference type="NCBI Taxonomy" id="759620"/>
    <lineage>
        <taxon>Bacteria</taxon>
        <taxon>Bacillati</taxon>
        <taxon>Bacillota</taxon>
        <taxon>Bacilli</taxon>
        <taxon>Lactobacillales</taxon>
        <taxon>Lactobacillaceae</taxon>
        <taxon>Weissella</taxon>
    </lineage>
</organism>
<evidence type="ECO:0000313" key="1">
    <source>
        <dbReference type="EMBL" id="AIM62804.1"/>
    </source>
</evidence>
<sequence length="94" mass="11089">MVETNDMQPNAGLEADKHERLNVILDQLSPRDEYVLRFKYWIGDKNPIRTDEELATMFQISATSIVPIEERSLKQLKHYPEIIGWFYNVYTNEA</sequence>
<dbReference type="KEGG" id="wct:WS74_0552"/>
<reference evidence="1 2" key="1">
    <citation type="journal article" date="2014" name="Genome Announc.">
        <title>Complete Genome Sequences of Fish Pathogenic Weissella ceti Strains WS74 and WS105.</title>
        <authorList>
            <person name="Figueiredo H.C."/>
            <person name="Leal C.A."/>
            <person name="Dorella F.A."/>
            <person name="Carvalho A.F."/>
            <person name="Soares S.C."/>
            <person name="Pereira F.L."/>
            <person name="Azevedo V.A."/>
        </authorList>
    </citation>
    <scope>NUCLEOTIDE SEQUENCE [LARGE SCALE GENOMIC DNA]</scope>
    <source>
        <strain evidence="1 2">WS74</strain>
    </source>
</reference>
<dbReference type="KEGG" id="wci:WS105_0549"/>